<keyword evidence="2" id="KW-1185">Reference proteome</keyword>
<evidence type="ECO:0000313" key="2">
    <source>
        <dbReference type="Proteomes" id="UP000789860"/>
    </source>
</evidence>
<reference evidence="1" key="1">
    <citation type="submission" date="2021-06" db="EMBL/GenBank/DDBJ databases">
        <authorList>
            <person name="Kallberg Y."/>
            <person name="Tangrot J."/>
            <person name="Rosling A."/>
        </authorList>
    </citation>
    <scope>NUCLEOTIDE SEQUENCE</scope>
    <source>
        <strain evidence="1">AU212A</strain>
    </source>
</reference>
<organism evidence="1 2">
    <name type="scientific">Scutellospora calospora</name>
    <dbReference type="NCBI Taxonomy" id="85575"/>
    <lineage>
        <taxon>Eukaryota</taxon>
        <taxon>Fungi</taxon>
        <taxon>Fungi incertae sedis</taxon>
        <taxon>Mucoromycota</taxon>
        <taxon>Glomeromycotina</taxon>
        <taxon>Glomeromycetes</taxon>
        <taxon>Diversisporales</taxon>
        <taxon>Gigasporaceae</taxon>
        <taxon>Scutellospora</taxon>
    </lineage>
</organism>
<protein>
    <submittedName>
        <fullName evidence="1">9159_t:CDS:1</fullName>
    </submittedName>
</protein>
<proteinExistence type="predicted"/>
<dbReference type="Proteomes" id="UP000789860">
    <property type="component" value="Unassembled WGS sequence"/>
</dbReference>
<dbReference type="EMBL" id="CAJVPM010045856">
    <property type="protein sequence ID" value="CAG8717383.1"/>
    <property type="molecule type" value="Genomic_DNA"/>
</dbReference>
<comment type="caution">
    <text evidence="1">The sequence shown here is derived from an EMBL/GenBank/DDBJ whole genome shotgun (WGS) entry which is preliminary data.</text>
</comment>
<feature type="non-terminal residue" evidence="1">
    <location>
        <position position="45"/>
    </location>
</feature>
<sequence>NIKCVGEGEFSILYSAIFEGKKYALKSLKNNLTFEYKTFKQFMHE</sequence>
<evidence type="ECO:0000313" key="1">
    <source>
        <dbReference type="EMBL" id="CAG8717383.1"/>
    </source>
</evidence>
<feature type="non-terminal residue" evidence="1">
    <location>
        <position position="1"/>
    </location>
</feature>
<accession>A0ACA9PMN4</accession>
<name>A0ACA9PMN4_9GLOM</name>
<gene>
    <name evidence="1" type="ORF">SCALOS_LOCUS11115</name>
</gene>